<dbReference type="InterPro" id="IPR039901">
    <property type="entry name" value="Kdotransferase"/>
</dbReference>
<evidence type="ECO:0000313" key="13">
    <source>
        <dbReference type="Proteomes" id="UP000199180"/>
    </source>
</evidence>
<comment type="pathway">
    <text evidence="2 10">Bacterial outer membrane biogenesis; LPS core biosynthesis.</text>
</comment>
<feature type="site" description="Transition state stabilizer" evidence="9">
    <location>
        <position position="114"/>
    </location>
</feature>
<evidence type="ECO:0000256" key="1">
    <source>
        <dbReference type="ARBA" id="ARBA00003394"/>
    </source>
</evidence>
<name>A0A1I0C668_9RHOB</name>
<dbReference type="GO" id="GO:0009244">
    <property type="term" value="P:lipopolysaccharide core region biosynthetic process"/>
    <property type="evidence" value="ECO:0007669"/>
    <property type="project" value="UniProtKB-UniRule"/>
</dbReference>
<evidence type="ECO:0000256" key="8">
    <source>
        <dbReference type="PIRSR" id="PIRSR639901-1"/>
    </source>
</evidence>
<dbReference type="GO" id="GO:0005886">
    <property type="term" value="C:plasma membrane"/>
    <property type="evidence" value="ECO:0007669"/>
    <property type="project" value="UniProtKB-SubCell"/>
</dbReference>
<evidence type="ECO:0000256" key="5">
    <source>
        <dbReference type="ARBA" id="ARBA00022679"/>
    </source>
</evidence>
<dbReference type="InterPro" id="IPR007507">
    <property type="entry name" value="Glycos_transf_N"/>
</dbReference>
<comment type="function">
    <text evidence="1 10">Involved in lipopolysaccharide (LPS) biosynthesis. Catalyzes the transfer of 3-deoxy-D-manno-octulosonate (Kdo) residue(s) from CMP-Kdo to lipid IV(A), the tetraacyldisaccharide-1,4'-bisphosphate precursor of lipid A.</text>
</comment>
<dbReference type="PANTHER" id="PTHR42755:SF1">
    <property type="entry name" value="3-DEOXY-D-MANNO-OCTULOSONIC ACID TRANSFERASE, MITOCHONDRIAL-RELATED"/>
    <property type="match status" value="1"/>
</dbReference>
<reference evidence="12 13" key="1">
    <citation type="submission" date="2016-10" db="EMBL/GenBank/DDBJ databases">
        <authorList>
            <person name="de Groot N.N."/>
        </authorList>
    </citation>
    <scope>NUCLEOTIDE SEQUENCE [LARGE SCALE GENOMIC DNA]</scope>
    <source>
        <strain evidence="12 13">DSM 17862</strain>
    </source>
</reference>
<dbReference type="EC" id="2.4.99.12" evidence="3 10"/>
<proteinExistence type="inferred from homology"/>
<keyword evidence="10" id="KW-1003">Cell membrane</keyword>
<organism evidence="12 13">
    <name type="scientific">Paracoccus homiensis</name>
    <dbReference type="NCBI Taxonomy" id="364199"/>
    <lineage>
        <taxon>Bacteria</taxon>
        <taxon>Pseudomonadati</taxon>
        <taxon>Pseudomonadota</taxon>
        <taxon>Alphaproteobacteria</taxon>
        <taxon>Rhodobacterales</taxon>
        <taxon>Paracoccaceae</taxon>
        <taxon>Paracoccus</taxon>
    </lineage>
</organism>
<comment type="catalytic activity">
    <reaction evidence="7 10">
        <text>lipid IVA (E. coli) + CMP-3-deoxy-beta-D-manno-octulosonate = alpha-Kdo-(2-&gt;6)-lipid IVA (E. coli) + CMP + H(+)</text>
        <dbReference type="Rhea" id="RHEA:28066"/>
        <dbReference type="ChEBI" id="CHEBI:15378"/>
        <dbReference type="ChEBI" id="CHEBI:58603"/>
        <dbReference type="ChEBI" id="CHEBI:60364"/>
        <dbReference type="ChEBI" id="CHEBI:60377"/>
        <dbReference type="ChEBI" id="CHEBI:85987"/>
        <dbReference type="EC" id="2.4.99.12"/>
    </reaction>
</comment>
<dbReference type="PANTHER" id="PTHR42755">
    <property type="entry name" value="3-DEOXY-MANNO-OCTULOSONATE CYTIDYLYLTRANSFERASE"/>
    <property type="match status" value="1"/>
</dbReference>
<dbReference type="OrthoDB" id="9789797at2"/>
<evidence type="ECO:0000256" key="4">
    <source>
        <dbReference type="ARBA" id="ARBA00019077"/>
    </source>
</evidence>
<evidence type="ECO:0000259" key="11">
    <source>
        <dbReference type="Pfam" id="PF04413"/>
    </source>
</evidence>
<sequence>MIYAASTGLAETVLRLRARLGGSEALRERLVRDLPRKPASIWIHGASVGELTSARPIIEALARDFSLQITANSVTGRDMVIGWGLPARLAPLDLPRALGRFLDAVQPQMALTIEQELWPLKSRLLEGRGIRQAVIGARMSEGSSRKWARLRGVISPMLGRIDALSAQDAASESRLRDLGLRENAILPVMDLKLLAPASIQPPAPDPARNRVMLAASTHEGEDGPVLDGWLKARQIHPDLRLILAPRHPQRGDAIAQMMRDRGIAFSRRSQGAEDAPVLLADTLGEMALWYGQAGICLVGGSLIDKGGHTPWEPAAYRCALLHGPHIANHATGFDLLTRAGAARKVTSADLGAKLIALVQDPAQIAAMGRTARDVLTARVGDPQTMIARLGDLARRRD</sequence>
<dbReference type="RefSeq" id="WP_090733138.1">
    <property type="nucleotide sequence ID" value="NZ_FOHO01000003.1"/>
</dbReference>
<dbReference type="STRING" id="364199.SAMN04489858_103177"/>
<dbReference type="UniPathway" id="UPA00958"/>
<keyword evidence="5 10" id="KW-0808">Transferase</keyword>
<evidence type="ECO:0000256" key="2">
    <source>
        <dbReference type="ARBA" id="ARBA00004713"/>
    </source>
</evidence>
<keyword evidence="10" id="KW-0448">Lipopolysaccharide biosynthesis</keyword>
<dbReference type="Gene3D" id="3.40.50.11720">
    <property type="entry name" value="3-Deoxy-D-manno-octulosonic-acid transferase, N-terminal domain"/>
    <property type="match status" value="1"/>
</dbReference>
<gene>
    <name evidence="12" type="ORF">SAMN04489858_103177</name>
</gene>
<dbReference type="SUPFAM" id="SSF53756">
    <property type="entry name" value="UDP-Glycosyltransferase/glycogen phosphorylase"/>
    <property type="match status" value="1"/>
</dbReference>
<evidence type="ECO:0000256" key="7">
    <source>
        <dbReference type="ARBA" id="ARBA00049183"/>
    </source>
</evidence>
<protein>
    <recommendedName>
        <fullName evidence="4 10">3-deoxy-D-manno-octulosonic acid transferase</fullName>
        <shortName evidence="10">Kdo transferase</shortName>
        <ecNumber evidence="3 10">2.4.99.12</ecNumber>
    </recommendedName>
    <alternativeName>
        <fullName evidence="6 10">Lipid IV(A) 3-deoxy-D-manno-octulosonic acid transferase</fullName>
    </alternativeName>
</protein>
<dbReference type="GO" id="GO:0009245">
    <property type="term" value="P:lipid A biosynthetic process"/>
    <property type="evidence" value="ECO:0007669"/>
    <property type="project" value="TreeGrafter"/>
</dbReference>
<feature type="site" description="Transition state stabilizer" evidence="9">
    <location>
        <position position="192"/>
    </location>
</feature>
<dbReference type="EMBL" id="FOHO01000003">
    <property type="protein sequence ID" value="SET14597.1"/>
    <property type="molecule type" value="Genomic_DNA"/>
</dbReference>
<dbReference type="InterPro" id="IPR038107">
    <property type="entry name" value="Glycos_transf_N_sf"/>
</dbReference>
<comment type="similarity">
    <text evidence="10">Belongs to the glycosyltransferase group 1 family.</text>
</comment>
<dbReference type="Gene3D" id="3.40.50.2000">
    <property type="entry name" value="Glycogen Phosphorylase B"/>
    <property type="match status" value="1"/>
</dbReference>
<evidence type="ECO:0000256" key="6">
    <source>
        <dbReference type="ARBA" id="ARBA00031445"/>
    </source>
</evidence>
<accession>A0A1I0C668</accession>
<dbReference type="Proteomes" id="UP000199180">
    <property type="component" value="Unassembled WGS sequence"/>
</dbReference>
<keyword evidence="13" id="KW-1185">Reference proteome</keyword>
<feature type="domain" description="3-deoxy-D-manno-octulosonic-acid transferase N-terminal" evidence="11">
    <location>
        <begin position="26"/>
        <end position="193"/>
    </location>
</feature>
<dbReference type="Pfam" id="PF04413">
    <property type="entry name" value="Glycos_transf_N"/>
    <property type="match status" value="1"/>
</dbReference>
<dbReference type="AlphaFoldDB" id="A0A1I0C668"/>
<comment type="subcellular location">
    <subcellularLocation>
        <location evidence="10">Cell membrane</location>
    </subcellularLocation>
</comment>
<dbReference type="GO" id="GO:0043842">
    <property type="term" value="F:Kdo transferase activity"/>
    <property type="evidence" value="ECO:0007669"/>
    <property type="project" value="UniProtKB-EC"/>
</dbReference>
<evidence type="ECO:0000256" key="10">
    <source>
        <dbReference type="RuleBase" id="RU365103"/>
    </source>
</evidence>
<evidence type="ECO:0000256" key="9">
    <source>
        <dbReference type="PIRSR" id="PIRSR639901-2"/>
    </source>
</evidence>
<feature type="active site" description="Proton acceptor" evidence="8">
    <location>
        <position position="50"/>
    </location>
</feature>
<evidence type="ECO:0000256" key="3">
    <source>
        <dbReference type="ARBA" id="ARBA00012621"/>
    </source>
</evidence>
<keyword evidence="10" id="KW-0472">Membrane</keyword>
<evidence type="ECO:0000313" key="12">
    <source>
        <dbReference type="EMBL" id="SET14597.1"/>
    </source>
</evidence>